<sequence length="71" mass="8270">MEANVMERYIGHIIEVIYLDIDNKTKQRRIEVLMVENGLVKAFCHQRQALRMIQIENILAVKQVSVSSRVS</sequence>
<evidence type="ECO:0000313" key="1">
    <source>
        <dbReference type="EMBL" id="PUA40420.1"/>
    </source>
</evidence>
<dbReference type="AlphaFoldDB" id="A0A2T6G8D7"/>
<proteinExistence type="predicted"/>
<gene>
    <name evidence="1" type="ORF">C8Z91_04540</name>
</gene>
<protein>
    <recommendedName>
        <fullName evidence="3">WYL domain-containing protein</fullName>
    </recommendedName>
</protein>
<evidence type="ECO:0008006" key="3">
    <source>
        <dbReference type="Google" id="ProtNLM"/>
    </source>
</evidence>
<accession>A0A2T6G8D7</accession>
<comment type="caution">
    <text evidence="1">The sequence shown here is derived from an EMBL/GenBank/DDBJ whole genome shotgun (WGS) entry which is preliminary data.</text>
</comment>
<dbReference type="Proteomes" id="UP000244184">
    <property type="component" value="Unassembled WGS sequence"/>
</dbReference>
<dbReference type="EMBL" id="PYHP01000011">
    <property type="protein sequence ID" value="PUA40420.1"/>
    <property type="molecule type" value="Genomic_DNA"/>
</dbReference>
<reference evidence="1 2" key="1">
    <citation type="submission" date="2018-03" db="EMBL/GenBank/DDBJ databases">
        <title>Genome sequence of Paenibacillus elgii strain AC13 an antimicrobial compound producing bacteria.</title>
        <authorList>
            <person name="Kurokawa A.S."/>
            <person name="Araujo J.F."/>
            <person name="Costa R.A."/>
            <person name="Ortega D.B."/>
            <person name="Pires A.S."/>
            <person name="Pappas G.J.Jr."/>
            <person name="Franco O.L."/>
            <person name="Barreto C."/>
            <person name="Magalhaes B.S."/>
            <person name="Kruger R.H."/>
        </authorList>
    </citation>
    <scope>NUCLEOTIDE SEQUENCE [LARGE SCALE GENOMIC DNA]</scope>
    <source>
        <strain evidence="1 2">AC13</strain>
    </source>
</reference>
<evidence type="ECO:0000313" key="2">
    <source>
        <dbReference type="Proteomes" id="UP000244184"/>
    </source>
</evidence>
<organism evidence="1 2">
    <name type="scientific">Paenibacillus elgii</name>
    <dbReference type="NCBI Taxonomy" id="189691"/>
    <lineage>
        <taxon>Bacteria</taxon>
        <taxon>Bacillati</taxon>
        <taxon>Bacillota</taxon>
        <taxon>Bacilli</taxon>
        <taxon>Bacillales</taxon>
        <taxon>Paenibacillaceae</taxon>
        <taxon>Paenibacillus</taxon>
    </lineage>
</organism>
<name>A0A2T6G8D7_9BACL</name>